<keyword evidence="5" id="KW-0539">Nucleus</keyword>
<accession>A0A1I7TWZ2</accession>
<dbReference type="PANTHER" id="PTHR13989:SF16">
    <property type="entry name" value="REPLICATION PROTEIN A2"/>
    <property type="match status" value="1"/>
</dbReference>
<dbReference type="GO" id="GO:0000724">
    <property type="term" value="P:double-strand break repair via homologous recombination"/>
    <property type="evidence" value="ECO:0007669"/>
    <property type="project" value="TreeGrafter"/>
</dbReference>
<dbReference type="STRING" id="1561998.A0A1I7TWZ2"/>
<dbReference type="PIRSF" id="PIRSF036949">
    <property type="entry name" value="RPA32"/>
    <property type="match status" value="1"/>
</dbReference>
<organism evidence="8 9">
    <name type="scientific">Caenorhabditis tropicalis</name>
    <dbReference type="NCBI Taxonomy" id="1561998"/>
    <lineage>
        <taxon>Eukaryota</taxon>
        <taxon>Metazoa</taxon>
        <taxon>Ecdysozoa</taxon>
        <taxon>Nematoda</taxon>
        <taxon>Chromadorea</taxon>
        <taxon>Rhabditida</taxon>
        <taxon>Rhabditina</taxon>
        <taxon>Rhabditomorpha</taxon>
        <taxon>Rhabditoidea</taxon>
        <taxon>Rhabditidae</taxon>
        <taxon>Peloderinae</taxon>
        <taxon>Caenorhabditis</taxon>
    </lineage>
</organism>
<dbReference type="InterPro" id="IPR036390">
    <property type="entry name" value="WH_DNA-bd_sf"/>
</dbReference>
<dbReference type="InterPro" id="IPR040260">
    <property type="entry name" value="RFA2-like"/>
</dbReference>
<sequence>MWGETTVNENAAGWNGEESSFMTDRKPDSKATTLGERLPVPVTITNLIKNLSQQDDKYVIGNFRFATVLTVGQVKEIHEDGTTFTYILHDPENEDSEYRTVKYDSELSNFDSSLIIEGSRVRAIGKLKSFDDCNTIMLFNINPLTDDKDYTIFQLEAEAARLFFQKNMNDKLKSETFSRGLHGMLALPKSRGGQQAPQNGAKSENRDRIYPAQAAPVKKEQNLRERVHAVLKAIPEESREQGSNIYWIAEQVQETNTNELRNCIAGMVECGMVYTTVDDDHFSSV</sequence>
<dbReference type="GO" id="GO:0005662">
    <property type="term" value="C:DNA replication factor A complex"/>
    <property type="evidence" value="ECO:0007669"/>
    <property type="project" value="TreeGrafter"/>
</dbReference>
<dbReference type="eggNOG" id="KOG3108">
    <property type="taxonomic scope" value="Eukaryota"/>
</dbReference>
<dbReference type="InterPro" id="IPR012340">
    <property type="entry name" value="NA-bd_OB-fold"/>
</dbReference>
<proteinExistence type="inferred from homology"/>
<dbReference type="WBParaSite" id="Csp11.Scaffold629.g12629.t1">
    <property type="protein sequence ID" value="Csp11.Scaffold629.g12629.t1"/>
    <property type="gene ID" value="Csp11.Scaffold629.g12629"/>
</dbReference>
<reference evidence="9" key="1">
    <citation type="submission" date="2016-11" db="UniProtKB">
        <authorList>
            <consortium name="WormBaseParasite"/>
        </authorList>
    </citation>
    <scope>IDENTIFICATION</scope>
</reference>
<dbReference type="Proteomes" id="UP000095282">
    <property type="component" value="Unplaced"/>
</dbReference>
<feature type="region of interest" description="Disordered" evidence="6">
    <location>
        <begin position="188"/>
        <end position="208"/>
    </location>
</feature>
<dbReference type="InterPro" id="IPR014646">
    <property type="entry name" value="Rfa2/RPA32"/>
</dbReference>
<dbReference type="Gene3D" id="2.40.50.140">
    <property type="entry name" value="Nucleic acid-binding proteins"/>
    <property type="match status" value="1"/>
</dbReference>
<dbReference type="InterPro" id="IPR036388">
    <property type="entry name" value="WH-like_DNA-bd_sf"/>
</dbReference>
<evidence type="ECO:0000256" key="5">
    <source>
        <dbReference type="ARBA" id="ARBA00023242"/>
    </source>
</evidence>
<comment type="similarity">
    <text evidence="2">Belongs to the replication factor A protein 2 family.</text>
</comment>
<dbReference type="GO" id="GO:0000781">
    <property type="term" value="C:chromosome, telomeric region"/>
    <property type="evidence" value="ECO:0007669"/>
    <property type="project" value="TreeGrafter"/>
</dbReference>
<feature type="region of interest" description="Disordered" evidence="6">
    <location>
        <begin position="1"/>
        <end position="32"/>
    </location>
</feature>
<dbReference type="InterPro" id="IPR014892">
    <property type="entry name" value="RPA_C"/>
</dbReference>
<evidence type="ECO:0000256" key="4">
    <source>
        <dbReference type="ARBA" id="ARBA00023125"/>
    </source>
</evidence>
<keyword evidence="4" id="KW-0238">DNA-binding</keyword>
<feature type="compositionally biased region" description="Polar residues" evidence="6">
    <location>
        <begin position="192"/>
        <end position="202"/>
    </location>
</feature>
<evidence type="ECO:0000256" key="3">
    <source>
        <dbReference type="ARBA" id="ARBA00022705"/>
    </source>
</evidence>
<name>A0A1I7TWZ2_9PELO</name>
<dbReference type="Pfam" id="PF08784">
    <property type="entry name" value="RPA_C"/>
    <property type="match status" value="1"/>
</dbReference>
<evidence type="ECO:0000313" key="9">
    <source>
        <dbReference type="WBParaSite" id="Csp11.Scaffold629.g12629.t1"/>
    </source>
</evidence>
<protein>
    <submittedName>
        <fullName evidence="9">RPA_C domain-containing protein</fullName>
    </submittedName>
</protein>
<dbReference type="SUPFAM" id="SSF50249">
    <property type="entry name" value="Nucleic acid-binding proteins"/>
    <property type="match status" value="1"/>
</dbReference>
<evidence type="ECO:0000256" key="2">
    <source>
        <dbReference type="ARBA" id="ARBA00007815"/>
    </source>
</evidence>
<evidence type="ECO:0000313" key="8">
    <source>
        <dbReference type="Proteomes" id="UP000095282"/>
    </source>
</evidence>
<keyword evidence="8" id="KW-1185">Reference proteome</keyword>
<dbReference type="GO" id="GO:0006260">
    <property type="term" value="P:DNA replication"/>
    <property type="evidence" value="ECO:0007669"/>
    <property type="project" value="UniProtKB-KW"/>
</dbReference>
<feature type="domain" description="Replication protein A C-terminal" evidence="7">
    <location>
        <begin position="193"/>
        <end position="280"/>
    </location>
</feature>
<dbReference type="GO" id="GO:0006289">
    <property type="term" value="P:nucleotide-excision repair"/>
    <property type="evidence" value="ECO:0007669"/>
    <property type="project" value="TreeGrafter"/>
</dbReference>
<dbReference type="AlphaFoldDB" id="A0A1I7TWZ2"/>
<dbReference type="GO" id="GO:0003697">
    <property type="term" value="F:single-stranded DNA binding"/>
    <property type="evidence" value="ECO:0007669"/>
    <property type="project" value="TreeGrafter"/>
</dbReference>
<evidence type="ECO:0000259" key="7">
    <source>
        <dbReference type="Pfam" id="PF08784"/>
    </source>
</evidence>
<evidence type="ECO:0000256" key="1">
    <source>
        <dbReference type="ARBA" id="ARBA00004123"/>
    </source>
</evidence>
<dbReference type="SUPFAM" id="SSF46785">
    <property type="entry name" value="Winged helix' DNA-binding domain"/>
    <property type="match status" value="1"/>
</dbReference>
<dbReference type="GO" id="GO:0035861">
    <property type="term" value="C:site of double-strand break"/>
    <property type="evidence" value="ECO:0007669"/>
    <property type="project" value="TreeGrafter"/>
</dbReference>
<comment type="subcellular location">
    <subcellularLocation>
        <location evidence="1">Nucleus</location>
    </subcellularLocation>
</comment>
<evidence type="ECO:0000256" key="6">
    <source>
        <dbReference type="SAM" id="MobiDB-lite"/>
    </source>
</evidence>
<dbReference type="PANTHER" id="PTHR13989">
    <property type="entry name" value="REPLICATION PROTEIN A-RELATED"/>
    <property type="match status" value="1"/>
</dbReference>
<keyword evidence="3" id="KW-0235">DNA replication</keyword>
<dbReference type="Gene3D" id="1.10.10.10">
    <property type="entry name" value="Winged helix-like DNA-binding domain superfamily/Winged helix DNA-binding domain"/>
    <property type="match status" value="1"/>
</dbReference>